<dbReference type="EMBL" id="JANHOG010002674">
    <property type="protein sequence ID" value="KAJ3521060.1"/>
    <property type="molecule type" value="Genomic_DNA"/>
</dbReference>
<proteinExistence type="predicted"/>
<gene>
    <name evidence="1" type="ORF">NM688_g9071</name>
</gene>
<organism evidence="1 2">
    <name type="scientific">Phlebia brevispora</name>
    <dbReference type="NCBI Taxonomy" id="194682"/>
    <lineage>
        <taxon>Eukaryota</taxon>
        <taxon>Fungi</taxon>
        <taxon>Dikarya</taxon>
        <taxon>Basidiomycota</taxon>
        <taxon>Agaricomycotina</taxon>
        <taxon>Agaricomycetes</taxon>
        <taxon>Polyporales</taxon>
        <taxon>Meruliaceae</taxon>
        <taxon>Phlebia</taxon>
    </lineage>
</organism>
<keyword evidence="2" id="KW-1185">Reference proteome</keyword>
<evidence type="ECO:0000313" key="1">
    <source>
        <dbReference type="EMBL" id="KAJ3521060.1"/>
    </source>
</evidence>
<dbReference type="Proteomes" id="UP001148662">
    <property type="component" value="Unassembled WGS sequence"/>
</dbReference>
<protein>
    <submittedName>
        <fullName evidence="1">Uncharacterized protein</fullName>
    </submittedName>
</protein>
<accession>A0ACC1RNA0</accession>
<reference evidence="1" key="1">
    <citation type="submission" date="2022-07" db="EMBL/GenBank/DDBJ databases">
        <title>Genome Sequence of Phlebia brevispora.</title>
        <authorList>
            <person name="Buettner E."/>
        </authorList>
    </citation>
    <scope>NUCLEOTIDE SEQUENCE</scope>
    <source>
        <strain evidence="1">MPL23</strain>
    </source>
</reference>
<sequence>MLDCTEDDLLWRLRGTLARFRSYYSRSLSFGFGSTHILPGNDDIVYIDDDAPLTDSVIQDYLTGTRNRSQIYIKHSNRFYNLNALKLAASLPPDYQPMNWPEDVMYWEDSKVSEAVAALPDCLSDPRGSQWRMAEQWAMPRDGYYLKVQWIRVPGPPLPEDVLMQPRYKSPVTAASIPHELHDLILHHFVNRVCKSDGRHECHDELRCELDHVRCTQSELGNLALVCRRWTRPIQSVMFSTIELSNGTATRLSTMLKGTATFSGQHIQSIDAIFDGVEHLRKPCLHHFSLLVMPKLSGLKDRSVTLELIGPLPKKHRVLSSIHPFPRSHPCFSAGIQNLWLEGVHFSTFAHLVRLIKQLPSVDDVHCRGVTWDTREGDVMYPTSFLSRDDLAQKAVSYRMQDCTDDAGAAWLGILLGQTRTDILNRDDAELLCAVAGARKCVECTRWEDEIWFGCDASIYIHAYLTPRAGIRDRRRIRAIALDLWSHDDDTASWPTIDAALASLTVLEVVLFVLRRDDTMLYLEKIAPLMPLHARSPRLRFALQDEHQRAYTRAVLEDDEFRKIGEPSAGAGRYPWTIQTDTIVYAYEYQLQCTQLSRFPILQLQIPCPQPLLLLRLSCIEAEPRRLACLIVLRDSEFRTYPIEPQLEMIVGVFRGMVIESKKVKDEAERSVGKTFLDASRFDRGTRRRRFSPLNDLDVRESHEEVTTRRGRSR</sequence>
<name>A0ACC1RNA0_9APHY</name>
<evidence type="ECO:0000313" key="2">
    <source>
        <dbReference type="Proteomes" id="UP001148662"/>
    </source>
</evidence>
<comment type="caution">
    <text evidence="1">The sequence shown here is derived from an EMBL/GenBank/DDBJ whole genome shotgun (WGS) entry which is preliminary data.</text>
</comment>